<dbReference type="CDD" id="cd05265">
    <property type="entry name" value="SDR_a1"/>
    <property type="match status" value="1"/>
</dbReference>
<dbReference type="OrthoDB" id="9776016at2"/>
<protein>
    <submittedName>
        <fullName evidence="3">NAD-dependent dehydratase</fullName>
    </submittedName>
</protein>
<reference evidence="3 4" key="1">
    <citation type="submission" date="2017-03" db="EMBL/GenBank/DDBJ databases">
        <title>Isolation of Levoglucosan Utilizing Bacteria.</title>
        <authorList>
            <person name="Arya A.S."/>
        </authorList>
    </citation>
    <scope>NUCLEOTIDE SEQUENCE [LARGE SCALE GENOMIC DNA]</scope>
    <source>
        <strain evidence="3 4">MEC069</strain>
    </source>
</reference>
<evidence type="ECO:0000256" key="1">
    <source>
        <dbReference type="ARBA" id="ARBA00007637"/>
    </source>
</evidence>
<evidence type="ECO:0000313" key="3">
    <source>
        <dbReference type="EMBL" id="TFE91895.1"/>
    </source>
</evidence>
<gene>
    <name evidence="3" type="ORF">B5M42_01245</name>
</gene>
<dbReference type="RefSeq" id="WP_134748847.1">
    <property type="nucleotide sequence ID" value="NZ_MYFO02000001.1"/>
</dbReference>
<comment type="caution">
    <text evidence="3">The sequence shown here is derived from an EMBL/GenBank/DDBJ whole genome shotgun (WGS) entry which is preliminary data.</text>
</comment>
<dbReference type="AlphaFoldDB" id="A0A4Y8QAP7"/>
<accession>A0A4Y8QAP7</accession>
<name>A0A4Y8QAP7_9BACL</name>
<evidence type="ECO:0000259" key="2">
    <source>
        <dbReference type="Pfam" id="PF01370"/>
    </source>
</evidence>
<proteinExistence type="inferred from homology"/>
<feature type="domain" description="NAD-dependent epimerase/dehydratase" evidence="2">
    <location>
        <begin position="5"/>
        <end position="221"/>
    </location>
</feature>
<dbReference type="InterPro" id="IPR036291">
    <property type="entry name" value="NAD(P)-bd_dom_sf"/>
</dbReference>
<dbReference type="InterPro" id="IPR001509">
    <property type="entry name" value="Epimerase_deHydtase"/>
</dbReference>
<sequence length="338" mass="37447">MKLLFIGGTGLISEAVSRYAVEQGHELVLFNRGGRSEFVPQGAKVLVGDIRDREAAAAALQGSEFDVVVDWIAFTPEHVQLDIELFSGRTKQFVFISSASAYQKPLQHYIITEQTPLVNPYWQYSRDKIACELLLMDAYAASGFPVTIVRPSFTYGDTMIPAALNSWHHPWSIIDRMRRGSPIIVHGDGASLWTMTHNSDFAKGFVGLLGHPQTIGEAYHITSDEVLTWNQIYQAIADAAGAEPPFVHISSEAICSFDEEAVGNLLGDKAVSGVFDNSKIKSVVPDFRATVPFAEGIRRTVAWFERHPERCTVDAGWNENLDRIIAAYESGLGPYRIR</sequence>
<dbReference type="Proteomes" id="UP000298246">
    <property type="component" value="Unassembled WGS sequence"/>
</dbReference>
<dbReference type="EMBL" id="MYFO01000001">
    <property type="protein sequence ID" value="TFE91895.1"/>
    <property type="molecule type" value="Genomic_DNA"/>
</dbReference>
<dbReference type="SUPFAM" id="SSF51735">
    <property type="entry name" value="NAD(P)-binding Rossmann-fold domains"/>
    <property type="match status" value="1"/>
</dbReference>
<comment type="similarity">
    <text evidence="1">Belongs to the NAD(P)-dependent epimerase/dehydratase family.</text>
</comment>
<dbReference type="PANTHER" id="PTHR43000">
    <property type="entry name" value="DTDP-D-GLUCOSE 4,6-DEHYDRATASE-RELATED"/>
    <property type="match status" value="1"/>
</dbReference>
<organism evidence="3 4">
    <name type="scientific">Paenibacillus athensensis</name>
    <dbReference type="NCBI Taxonomy" id="1967502"/>
    <lineage>
        <taxon>Bacteria</taxon>
        <taxon>Bacillati</taxon>
        <taxon>Bacillota</taxon>
        <taxon>Bacilli</taxon>
        <taxon>Bacillales</taxon>
        <taxon>Paenibacillaceae</taxon>
        <taxon>Paenibacillus</taxon>
    </lineage>
</organism>
<dbReference type="Gene3D" id="3.40.50.720">
    <property type="entry name" value="NAD(P)-binding Rossmann-like Domain"/>
    <property type="match status" value="1"/>
</dbReference>
<dbReference type="Pfam" id="PF01370">
    <property type="entry name" value="Epimerase"/>
    <property type="match status" value="1"/>
</dbReference>
<evidence type="ECO:0000313" key="4">
    <source>
        <dbReference type="Proteomes" id="UP000298246"/>
    </source>
</evidence>
<keyword evidence="4" id="KW-1185">Reference proteome</keyword>